<dbReference type="UniPathway" id="UPA00275">
    <property type="reaction ID" value="UER00401"/>
</dbReference>
<comment type="similarity">
    <text evidence="5 13">In the C-terminal section; belongs to the HTP reductase family.</text>
</comment>
<evidence type="ECO:0000256" key="1">
    <source>
        <dbReference type="ARBA" id="ARBA00002151"/>
    </source>
</evidence>
<dbReference type="GO" id="GO:0008835">
    <property type="term" value="F:diaminohydroxyphosphoribosylaminopyrimidine deaminase activity"/>
    <property type="evidence" value="ECO:0007669"/>
    <property type="project" value="UniProtKB-EC"/>
</dbReference>
<dbReference type="PROSITE" id="PS51747">
    <property type="entry name" value="CYT_DCMP_DEAMINASES_2"/>
    <property type="match status" value="1"/>
</dbReference>
<evidence type="ECO:0000256" key="6">
    <source>
        <dbReference type="ARBA" id="ARBA00022619"/>
    </source>
</evidence>
<feature type="binding site" evidence="16">
    <location>
        <position position="69"/>
    </location>
    <ligand>
        <name>Zn(2+)</name>
        <dbReference type="ChEBI" id="CHEBI:29105"/>
        <note>catalytic</note>
    </ligand>
</feature>
<dbReference type="GO" id="GO:0008703">
    <property type="term" value="F:5-amino-6-(5-phosphoribosylamino)uracil reductase activity"/>
    <property type="evidence" value="ECO:0007669"/>
    <property type="project" value="UniProtKB-EC"/>
</dbReference>
<keyword evidence="8 13" id="KW-0378">Hydrolase</keyword>
<feature type="domain" description="CMP/dCMP-type deaminase" evidence="17">
    <location>
        <begin position="1"/>
        <end position="117"/>
    </location>
</feature>
<dbReference type="GO" id="GO:0050661">
    <property type="term" value="F:NADP binding"/>
    <property type="evidence" value="ECO:0007669"/>
    <property type="project" value="InterPro"/>
</dbReference>
<reference evidence="18" key="1">
    <citation type="journal article" date="2020" name="mSystems">
        <title>Genome- and Community-Level Interaction Insights into Carbon Utilization and Element Cycling Functions of Hydrothermarchaeota in Hydrothermal Sediment.</title>
        <authorList>
            <person name="Zhou Z."/>
            <person name="Liu Y."/>
            <person name="Xu W."/>
            <person name="Pan J."/>
            <person name="Luo Z.H."/>
            <person name="Li M."/>
        </authorList>
    </citation>
    <scope>NUCLEOTIDE SEQUENCE [LARGE SCALE GENOMIC DNA]</scope>
    <source>
        <strain evidence="18">HyVt-458</strain>
    </source>
</reference>
<evidence type="ECO:0000256" key="4">
    <source>
        <dbReference type="ARBA" id="ARBA00005259"/>
    </source>
</evidence>
<dbReference type="InterPro" id="IPR016192">
    <property type="entry name" value="APOBEC/CMP_deaminase_Zn-bd"/>
</dbReference>
<evidence type="ECO:0000256" key="15">
    <source>
        <dbReference type="PIRSR" id="PIRSR006769-2"/>
    </source>
</evidence>
<keyword evidence="11 13" id="KW-0560">Oxidoreductase</keyword>
<evidence type="ECO:0000256" key="12">
    <source>
        <dbReference type="ARBA" id="ARBA00023268"/>
    </source>
</evidence>
<dbReference type="InterPro" id="IPR016193">
    <property type="entry name" value="Cytidine_deaminase-like"/>
</dbReference>
<dbReference type="AlphaFoldDB" id="A0A831RVL4"/>
<dbReference type="PROSITE" id="PS00903">
    <property type="entry name" value="CYT_DCMP_DEAMINASES_1"/>
    <property type="match status" value="1"/>
</dbReference>
<feature type="binding site" evidence="15">
    <location>
        <position position="190"/>
    </location>
    <ligand>
        <name>NADP(+)</name>
        <dbReference type="ChEBI" id="CHEBI:58349"/>
    </ligand>
</feature>
<feature type="binding site" evidence="15">
    <location>
        <position position="226"/>
    </location>
    <ligand>
        <name>NADP(+)</name>
        <dbReference type="ChEBI" id="CHEBI:58349"/>
    </ligand>
</feature>
<dbReference type="Pfam" id="PF00383">
    <property type="entry name" value="dCMP_cyt_deam_1"/>
    <property type="match status" value="1"/>
</dbReference>
<dbReference type="InterPro" id="IPR024072">
    <property type="entry name" value="DHFR-like_dom_sf"/>
</dbReference>
<dbReference type="SUPFAM" id="SSF53927">
    <property type="entry name" value="Cytidine deaminase-like"/>
    <property type="match status" value="1"/>
</dbReference>
<dbReference type="PANTHER" id="PTHR38011:SF7">
    <property type="entry name" value="2,5-DIAMINO-6-RIBOSYLAMINO-4(3H)-PYRIMIDINONE 5'-PHOSPHATE REDUCTASE"/>
    <property type="match status" value="1"/>
</dbReference>
<evidence type="ECO:0000259" key="17">
    <source>
        <dbReference type="PROSITE" id="PS51747"/>
    </source>
</evidence>
<evidence type="ECO:0000256" key="13">
    <source>
        <dbReference type="PIRNR" id="PIRNR006769"/>
    </source>
</evidence>
<sequence length="362" mass="39008">MARAIQLAWRGLYTTDPNPRVGCVLVRDGEIVGEGWHRKAGEPHAERIAIAEAGENAHGATAYVTLEPCCHHGKTPPCTEGLVEAGVTRVVAAMEDPNPLVAGKGMALLRKQGVSVASGLLQAEAEKLNPGFIKRMKTGMPWVRCKLAMSLDGRTAMASGESVWITGEDARRDVQRLRARSSAVVTGIGTVLADDPSMNVRLTPEELPGVESSAYFRQPLRVLLDSSLRVPENARLFSVEGLVQVIHSRGDDAKARRLRQAGADVLKLEGGLDLPRVMGELAEQEINEVLIEAGPTLAGAALKAGVIDELIIYMAPHLMGHQARGLFHLPGLEKMADRIDLRIQDIRPVGRDFRISATVAGE</sequence>
<evidence type="ECO:0000256" key="16">
    <source>
        <dbReference type="PIRSR" id="PIRSR006769-3"/>
    </source>
</evidence>
<feature type="binding site" evidence="16">
    <location>
        <position position="78"/>
    </location>
    <ligand>
        <name>Zn(2+)</name>
        <dbReference type="ChEBI" id="CHEBI:29105"/>
        <note>catalytic</note>
    </ligand>
</feature>
<name>A0A831RVL4_9GAMM</name>
<dbReference type="GO" id="GO:0009231">
    <property type="term" value="P:riboflavin biosynthetic process"/>
    <property type="evidence" value="ECO:0007669"/>
    <property type="project" value="UniProtKB-UniPathway"/>
</dbReference>
<evidence type="ECO:0000256" key="5">
    <source>
        <dbReference type="ARBA" id="ARBA00007417"/>
    </source>
</evidence>
<dbReference type="InterPro" id="IPR004794">
    <property type="entry name" value="Eubact_RibD"/>
</dbReference>
<evidence type="ECO:0000256" key="3">
    <source>
        <dbReference type="ARBA" id="ARBA00004910"/>
    </source>
</evidence>
<evidence type="ECO:0000256" key="11">
    <source>
        <dbReference type="ARBA" id="ARBA00023002"/>
    </source>
</evidence>
<dbReference type="InterPro" id="IPR050765">
    <property type="entry name" value="Riboflavin_Biosynth_HTPR"/>
</dbReference>
<dbReference type="InterPro" id="IPR002734">
    <property type="entry name" value="RibDG_C"/>
</dbReference>
<dbReference type="Gene3D" id="3.40.430.10">
    <property type="entry name" value="Dihydrofolate Reductase, subunit A"/>
    <property type="match status" value="1"/>
</dbReference>
<feature type="active site" description="Proton donor" evidence="14">
    <location>
        <position position="46"/>
    </location>
</feature>
<dbReference type="InterPro" id="IPR011549">
    <property type="entry name" value="RibD_C"/>
</dbReference>
<dbReference type="EMBL" id="DRLF01000246">
    <property type="protein sequence ID" value="HEC06586.1"/>
    <property type="molecule type" value="Genomic_DNA"/>
</dbReference>
<keyword evidence="12" id="KW-0511">Multifunctional enzyme</keyword>
<comment type="cofactor">
    <cofactor evidence="13 16">
        <name>Zn(2+)</name>
        <dbReference type="ChEBI" id="CHEBI:29105"/>
    </cofactor>
    <text evidence="13 16">Binds 1 zinc ion.</text>
</comment>
<evidence type="ECO:0000256" key="8">
    <source>
        <dbReference type="ARBA" id="ARBA00022801"/>
    </source>
</evidence>
<organism evidence="18">
    <name type="scientific">Thiolapillus brandeum</name>
    <dbReference type="NCBI Taxonomy" id="1076588"/>
    <lineage>
        <taxon>Bacteria</taxon>
        <taxon>Pseudomonadati</taxon>
        <taxon>Pseudomonadota</taxon>
        <taxon>Gammaproteobacteria</taxon>
        <taxon>Chromatiales</taxon>
        <taxon>Sedimenticolaceae</taxon>
        <taxon>Thiolapillus</taxon>
    </lineage>
</organism>
<dbReference type="PANTHER" id="PTHR38011">
    <property type="entry name" value="DIHYDROFOLATE REDUCTASE FAMILY PROTEIN (AFU_ORTHOLOGUE AFUA_8G06820)"/>
    <property type="match status" value="1"/>
</dbReference>
<feature type="binding site" evidence="15">
    <location>
        <position position="292"/>
    </location>
    <ligand>
        <name>substrate</name>
    </ligand>
</feature>
<feature type="binding site" evidence="15">
    <location>
        <position position="178"/>
    </location>
    <ligand>
        <name>substrate</name>
    </ligand>
</feature>
<dbReference type="PIRSF" id="PIRSF006769">
    <property type="entry name" value="RibD"/>
    <property type="match status" value="1"/>
</dbReference>
<feature type="binding site" evidence="15">
    <location>
        <position position="201"/>
    </location>
    <ligand>
        <name>substrate</name>
    </ligand>
</feature>
<comment type="pathway">
    <text evidence="3 13">Cofactor biosynthesis; riboflavin biosynthesis; 5-amino-6-(D-ribitylamino)uracil from GTP: step 3/4.</text>
</comment>
<dbReference type="CDD" id="cd01284">
    <property type="entry name" value="Riboflavin_deaminase-reductase"/>
    <property type="match status" value="1"/>
</dbReference>
<dbReference type="Gene3D" id="3.40.140.10">
    <property type="entry name" value="Cytidine Deaminase, domain 2"/>
    <property type="match status" value="1"/>
</dbReference>
<dbReference type="GO" id="GO:0008270">
    <property type="term" value="F:zinc ion binding"/>
    <property type="evidence" value="ECO:0007669"/>
    <property type="project" value="InterPro"/>
</dbReference>
<protein>
    <recommendedName>
        <fullName evidence="13">Riboflavin biosynthesis protein RibD</fullName>
    </recommendedName>
    <domain>
        <recommendedName>
            <fullName evidence="13">Diaminohydroxyphosphoribosylaminopyrimidine deaminase</fullName>
            <shortName evidence="13">DRAP deaminase</shortName>
            <ecNumber evidence="13">3.5.4.26</ecNumber>
        </recommendedName>
        <alternativeName>
            <fullName evidence="13">Riboflavin-specific deaminase</fullName>
        </alternativeName>
    </domain>
    <domain>
        <recommendedName>
            <fullName evidence="13">5-amino-6-(5-phosphoribosylamino)uracil reductase</fullName>
            <ecNumber evidence="13">1.1.1.193</ecNumber>
        </recommendedName>
        <alternativeName>
            <fullName evidence="13">HTP reductase</fullName>
        </alternativeName>
    </domain>
</protein>
<proteinExistence type="inferred from homology"/>
<feature type="binding site" evidence="15">
    <location>
        <position position="194"/>
    </location>
    <ligand>
        <name>NADP(+)</name>
        <dbReference type="ChEBI" id="CHEBI:58349"/>
    </ligand>
</feature>
<dbReference type="SUPFAM" id="SSF53597">
    <property type="entry name" value="Dihydrofolate reductase-like"/>
    <property type="match status" value="1"/>
</dbReference>
<dbReference type="NCBIfam" id="TIGR00227">
    <property type="entry name" value="ribD_Cterm"/>
    <property type="match status" value="1"/>
</dbReference>
<keyword evidence="6 13" id="KW-0686">Riboflavin biosynthesis</keyword>
<feature type="binding site" evidence="15">
    <location>
        <begin position="294"/>
        <end position="300"/>
    </location>
    <ligand>
        <name>NADP(+)</name>
        <dbReference type="ChEBI" id="CHEBI:58349"/>
    </ligand>
</feature>
<feature type="binding site" evidence="15">
    <location>
        <position position="164"/>
    </location>
    <ligand>
        <name>NADP(+)</name>
        <dbReference type="ChEBI" id="CHEBI:58349"/>
    </ligand>
</feature>
<comment type="similarity">
    <text evidence="4 13">In the N-terminal section; belongs to the cytidine and deoxycytidylate deaminase family.</text>
</comment>
<comment type="catalytic activity">
    <reaction evidence="13">
        <text>5-amino-6-(5-phospho-D-ribitylamino)uracil + NADP(+) = 5-amino-6-(5-phospho-D-ribosylamino)uracil + NADPH + H(+)</text>
        <dbReference type="Rhea" id="RHEA:17845"/>
        <dbReference type="ChEBI" id="CHEBI:15378"/>
        <dbReference type="ChEBI" id="CHEBI:57783"/>
        <dbReference type="ChEBI" id="CHEBI:58349"/>
        <dbReference type="ChEBI" id="CHEBI:58421"/>
        <dbReference type="ChEBI" id="CHEBI:58453"/>
        <dbReference type="EC" id="1.1.1.193"/>
    </reaction>
</comment>
<feature type="binding site" evidence="15">
    <location>
        <position position="162"/>
    </location>
    <ligand>
        <name>substrate</name>
    </ligand>
</feature>
<evidence type="ECO:0000256" key="7">
    <source>
        <dbReference type="ARBA" id="ARBA00022723"/>
    </source>
</evidence>
<comment type="catalytic activity">
    <reaction evidence="13">
        <text>2,5-diamino-6-hydroxy-4-(5-phosphoribosylamino)-pyrimidine + H2O + H(+) = 5-amino-6-(5-phospho-D-ribosylamino)uracil + NH4(+)</text>
        <dbReference type="Rhea" id="RHEA:21868"/>
        <dbReference type="ChEBI" id="CHEBI:15377"/>
        <dbReference type="ChEBI" id="CHEBI:15378"/>
        <dbReference type="ChEBI" id="CHEBI:28938"/>
        <dbReference type="ChEBI" id="CHEBI:58453"/>
        <dbReference type="ChEBI" id="CHEBI:58614"/>
        <dbReference type="EC" id="3.5.4.26"/>
    </reaction>
</comment>
<dbReference type="NCBIfam" id="TIGR00326">
    <property type="entry name" value="eubact_ribD"/>
    <property type="match status" value="1"/>
</dbReference>
<accession>A0A831RVL4</accession>
<comment type="caution">
    <text evidence="18">The sequence shown here is derived from an EMBL/GenBank/DDBJ whole genome shotgun (WGS) entry which is preliminary data.</text>
</comment>
<evidence type="ECO:0000313" key="18">
    <source>
        <dbReference type="EMBL" id="HEC06586.1"/>
    </source>
</evidence>
<feature type="binding site" evidence="16">
    <location>
        <position position="44"/>
    </location>
    <ligand>
        <name>Zn(2+)</name>
        <dbReference type="ChEBI" id="CHEBI:29105"/>
        <note>catalytic</note>
    </ligand>
</feature>
<evidence type="ECO:0000256" key="9">
    <source>
        <dbReference type="ARBA" id="ARBA00022833"/>
    </source>
</evidence>
<keyword evidence="10 13" id="KW-0521">NADP</keyword>
<feature type="binding site" evidence="15">
    <location>
        <position position="148"/>
    </location>
    <ligand>
        <name>NADP(+)</name>
        <dbReference type="ChEBI" id="CHEBI:58349"/>
    </ligand>
</feature>
<evidence type="ECO:0000256" key="10">
    <source>
        <dbReference type="ARBA" id="ARBA00022857"/>
    </source>
</evidence>
<keyword evidence="7 13" id="KW-0479">Metal-binding</keyword>
<comment type="pathway">
    <text evidence="2 13">Cofactor biosynthesis; riboflavin biosynthesis; 5-amino-6-(D-ribitylamino)uracil from GTP: step 2/4.</text>
</comment>
<dbReference type="InterPro" id="IPR002125">
    <property type="entry name" value="CMP_dCMP_dom"/>
</dbReference>
<evidence type="ECO:0000256" key="2">
    <source>
        <dbReference type="ARBA" id="ARBA00004882"/>
    </source>
</evidence>
<dbReference type="FunFam" id="3.40.140.10:FF:000025">
    <property type="entry name" value="Riboflavin biosynthesis protein RibD"/>
    <property type="match status" value="1"/>
</dbReference>
<gene>
    <name evidence="18" type="primary">ribD</name>
    <name evidence="18" type="ORF">ENJ12_07030</name>
</gene>
<dbReference type="Pfam" id="PF01872">
    <property type="entry name" value="RibD_C"/>
    <property type="match status" value="1"/>
</dbReference>
<evidence type="ECO:0000256" key="14">
    <source>
        <dbReference type="PIRSR" id="PIRSR006769-1"/>
    </source>
</evidence>
<dbReference type="Proteomes" id="UP000886339">
    <property type="component" value="Unassembled WGS sequence"/>
</dbReference>
<keyword evidence="9 13" id="KW-0862">Zinc</keyword>
<comment type="function">
    <text evidence="1 13">Converts 2,5-diamino-6-(ribosylamino)-4(3h)-pyrimidinone 5'-phosphate into 5-amino-6-(ribosylamino)-2,4(1h,3h)-pyrimidinedione 5'-phosphate.</text>
</comment>
<dbReference type="EC" id="3.5.4.26" evidence="13"/>
<dbReference type="EC" id="1.1.1.193" evidence="13"/>